<evidence type="ECO:0000259" key="2">
    <source>
        <dbReference type="PROSITE" id="PS50033"/>
    </source>
</evidence>
<dbReference type="PANTHER" id="PTHR23322">
    <property type="entry name" value="FAS-ASSOCIATED PROTEIN"/>
    <property type="match status" value="1"/>
</dbReference>
<reference evidence="3" key="1">
    <citation type="submission" date="2022-07" db="EMBL/GenBank/DDBJ databases">
        <authorList>
            <person name="Trinca V."/>
            <person name="Uliana J.V.C."/>
            <person name="Torres T.T."/>
            <person name="Ward R.J."/>
            <person name="Monesi N."/>
        </authorList>
    </citation>
    <scope>NUCLEOTIDE SEQUENCE</scope>
    <source>
        <strain evidence="3">HSMRA1968</strain>
        <tissue evidence="3">Whole embryos</tissue>
    </source>
</reference>
<dbReference type="InterPro" id="IPR036249">
    <property type="entry name" value="Thioredoxin-like_sf"/>
</dbReference>
<dbReference type="Pfam" id="PF00789">
    <property type="entry name" value="UBX"/>
    <property type="match status" value="1"/>
</dbReference>
<dbReference type="SMART" id="SM00594">
    <property type="entry name" value="UAS"/>
    <property type="match status" value="1"/>
</dbReference>
<dbReference type="PANTHER" id="PTHR23322:SF6">
    <property type="entry name" value="UBX DOMAIN-CONTAINING PROTEIN 7"/>
    <property type="match status" value="1"/>
</dbReference>
<feature type="domain" description="UBX" evidence="2">
    <location>
        <begin position="441"/>
        <end position="520"/>
    </location>
</feature>
<proteinExistence type="predicted"/>
<dbReference type="OrthoDB" id="270602at2759"/>
<dbReference type="InterPro" id="IPR029071">
    <property type="entry name" value="Ubiquitin-like_domsf"/>
</dbReference>
<dbReference type="AlphaFoldDB" id="A0A9Q0N1S8"/>
<evidence type="ECO:0000313" key="3">
    <source>
        <dbReference type="EMBL" id="KAJ6641241.1"/>
    </source>
</evidence>
<dbReference type="InterPro" id="IPR001012">
    <property type="entry name" value="UBX_dom"/>
</dbReference>
<dbReference type="GO" id="GO:0005634">
    <property type="term" value="C:nucleus"/>
    <property type="evidence" value="ECO:0007669"/>
    <property type="project" value="TreeGrafter"/>
</dbReference>
<dbReference type="SUPFAM" id="SSF46934">
    <property type="entry name" value="UBA-like"/>
    <property type="match status" value="1"/>
</dbReference>
<keyword evidence="4" id="KW-1185">Reference proteome</keyword>
<evidence type="ECO:0000256" key="1">
    <source>
        <dbReference type="SAM" id="MobiDB-lite"/>
    </source>
</evidence>
<dbReference type="SUPFAM" id="SSF54236">
    <property type="entry name" value="Ubiquitin-like"/>
    <property type="match status" value="1"/>
</dbReference>
<dbReference type="CDD" id="cd02958">
    <property type="entry name" value="UAS"/>
    <property type="match status" value="1"/>
</dbReference>
<feature type="region of interest" description="Disordered" evidence="1">
    <location>
        <begin position="385"/>
        <end position="414"/>
    </location>
</feature>
<dbReference type="SUPFAM" id="SSF52833">
    <property type="entry name" value="Thioredoxin-like"/>
    <property type="match status" value="1"/>
</dbReference>
<dbReference type="Gene3D" id="3.10.20.90">
    <property type="entry name" value="Phosphatidylinositol 3-kinase Catalytic Subunit, Chain A, domain 1"/>
    <property type="match status" value="1"/>
</dbReference>
<accession>A0A9Q0N1S8</accession>
<dbReference type="Proteomes" id="UP001151699">
    <property type="component" value="Chromosome B"/>
</dbReference>
<dbReference type="Gene3D" id="3.40.30.10">
    <property type="entry name" value="Glutaredoxin"/>
    <property type="match status" value="1"/>
</dbReference>
<organism evidence="3 4">
    <name type="scientific">Pseudolycoriella hygida</name>
    <dbReference type="NCBI Taxonomy" id="35572"/>
    <lineage>
        <taxon>Eukaryota</taxon>
        <taxon>Metazoa</taxon>
        <taxon>Ecdysozoa</taxon>
        <taxon>Arthropoda</taxon>
        <taxon>Hexapoda</taxon>
        <taxon>Insecta</taxon>
        <taxon>Pterygota</taxon>
        <taxon>Neoptera</taxon>
        <taxon>Endopterygota</taxon>
        <taxon>Diptera</taxon>
        <taxon>Nematocera</taxon>
        <taxon>Sciaroidea</taxon>
        <taxon>Sciaridae</taxon>
        <taxon>Pseudolycoriella</taxon>
    </lineage>
</organism>
<dbReference type="InterPro" id="IPR009060">
    <property type="entry name" value="UBA-like_sf"/>
</dbReference>
<dbReference type="SMART" id="SM00166">
    <property type="entry name" value="UBX"/>
    <property type="match status" value="1"/>
</dbReference>
<comment type="caution">
    <text evidence="3">The sequence shown here is derived from an EMBL/GenBank/DDBJ whole genome shotgun (WGS) entry which is preliminary data.</text>
</comment>
<evidence type="ECO:0000313" key="4">
    <source>
        <dbReference type="Proteomes" id="UP001151699"/>
    </source>
</evidence>
<gene>
    <name evidence="3" type="primary">UBXN7</name>
    <name evidence="3" type="ORF">Bhyg_06176</name>
</gene>
<dbReference type="InterPro" id="IPR050730">
    <property type="entry name" value="UBX_domain-protein"/>
</dbReference>
<feature type="region of interest" description="Disordered" evidence="1">
    <location>
        <begin position="343"/>
        <end position="363"/>
    </location>
</feature>
<dbReference type="GO" id="GO:0043161">
    <property type="term" value="P:proteasome-mediated ubiquitin-dependent protein catabolic process"/>
    <property type="evidence" value="ECO:0007669"/>
    <property type="project" value="TreeGrafter"/>
</dbReference>
<dbReference type="PROSITE" id="PS50033">
    <property type="entry name" value="UBX"/>
    <property type="match status" value="1"/>
</dbReference>
<name>A0A9Q0N1S8_9DIPT</name>
<protein>
    <submittedName>
        <fullName evidence="3">UBX domain-containing protein 7</fullName>
    </submittedName>
</protein>
<dbReference type="InterPro" id="IPR006577">
    <property type="entry name" value="UAS"/>
</dbReference>
<feature type="compositionally biased region" description="Polar residues" evidence="1">
    <location>
        <begin position="385"/>
        <end position="397"/>
    </location>
</feature>
<dbReference type="Pfam" id="PF13899">
    <property type="entry name" value="Thioredoxin_7"/>
    <property type="match status" value="1"/>
</dbReference>
<dbReference type="EMBL" id="WJQU01000002">
    <property type="protein sequence ID" value="KAJ6641241.1"/>
    <property type="molecule type" value="Genomic_DNA"/>
</dbReference>
<dbReference type="GO" id="GO:0043130">
    <property type="term" value="F:ubiquitin binding"/>
    <property type="evidence" value="ECO:0007669"/>
    <property type="project" value="TreeGrafter"/>
</dbReference>
<sequence>MAESSDLDRVENVQNKLKLLMEVSGLDQGSAEEILTINDNNLERAINYHLEGHNDPTLPGPSNHFFQSHPNMPTLGGYDETNERLPLAGTSTATATLPDEDGVRAPIPPKREQMILPEEDNFRFRKRRNITHNVCPLRNFQEETEQQEARLAALVEGNHFHYANNVGWRNGGIEGASSSRGTEPTLSNIPKKRSRLADLFRPPTDLSVSGSLQTVREIAKNKNRWLIVNLQDYSQFQSQTLNRDLWSDEHLRAIIKQYFVFWQVAVDNTEGMRFQVFYSAQVLPYICILDPRTGEEKIGYSGFNKTSKEFERELLAFISKTPYPNAEEGDVPSVDINELMINDSTPASSKSKDVTKSRNNKVEASVLSEEDQLMLAIQNSLREISSDCGENSPTNELNGDSNESSNDGDDGVIEIGFESDSDVVEVKDNSTVSWSSYLGDEKDPKAKLILRLPDGNKEMLEWPCSTKLKALKLYVMDKYPDITKESFKIICPFPRQDILELNLELTLKSAQLYPTVTLHLHQDE</sequence>